<dbReference type="OrthoDB" id="1954668at2"/>
<evidence type="ECO:0000313" key="3">
    <source>
        <dbReference type="Proteomes" id="UP000190188"/>
    </source>
</evidence>
<gene>
    <name evidence="2" type="ORF">BVG16_09360</name>
</gene>
<accession>A0A1T2XHJ1</accession>
<keyword evidence="3" id="KW-1185">Reference proteome</keyword>
<name>A0A1T2XHJ1_9BACL</name>
<feature type="chain" id="PRO_5013137472" evidence="1">
    <location>
        <begin position="31"/>
        <end position="202"/>
    </location>
</feature>
<evidence type="ECO:0000256" key="1">
    <source>
        <dbReference type="SAM" id="SignalP"/>
    </source>
</evidence>
<dbReference type="RefSeq" id="WP_078498282.1">
    <property type="nucleotide sequence ID" value="NZ_MSZX01000003.1"/>
</dbReference>
<keyword evidence="1" id="KW-0732">Signal</keyword>
<reference evidence="2 3" key="1">
    <citation type="submission" date="2017-01" db="EMBL/GenBank/DDBJ databases">
        <title>Genome analysis of Paenibacillus selenitrireducens ES3-24.</title>
        <authorList>
            <person name="Xu D."/>
            <person name="Yao R."/>
            <person name="Zheng S."/>
        </authorList>
    </citation>
    <scope>NUCLEOTIDE SEQUENCE [LARGE SCALE GENOMIC DNA]</scope>
    <source>
        <strain evidence="2 3">ES3-24</strain>
    </source>
</reference>
<comment type="caution">
    <text evidence="2">The sequence shown here is derived from an EMBL/GenBank/DDBJ whole genome shotgun (WGS) entry which is preliminary data.</text>
</comment>
<dbReference type="EMBL" id="MSZX01000003">
    <property type="protein sequence ID" value="OPA79285.1"/>
    <property type="molecule type" value="Genomic_DNA"/>
</dbReference>
<protein>
    <submittedName>
        <fullName evidence="2">Uncharacterized protein</fullName>
    </submittedName>
</protein>
<dbReference type="Proteomes" id="UP000190188">
    <property type="component" value="Unassembled WGS sequence"/>
</dbReference>
<dbReference type="AlphaFoldDB" id="A0A1T2XHJ1"/>
<sequence length="202" mass="22829">MTKICKKFCITLATMVLLGTSFTGIETVNAATGNQGYAAYRDGVFFGFDWHAGLWDEPSTAYAFPILHAPGPGSVLKWDSYENFLDGNTFTGTFKPNTDPSSSARDLFVAMGRNLRTENISYNLVYQVYYSTDDASTYVKYDEISSMRCDGVIEYIYEWYSNRVYGDDTYWDVTKNSFWGRDHHSGTAVTPKKQVNYLTALP</sequence>
<proteinExistence type="predicted"/>
<dbReference type="STRING" id="1324314.BVG16_09360"/>
<evidence type="ECO:0000313" key="2">
    <source>
        <dbReference type="EMBL" id="OPA79285.1"/>
    </source>
</evidence>
<organism evidence="2 3">
    <name type="scientific">Paenibacillus selenitireducens</name>
    <dbReference type="NCBI Taxonomy" id="1324314"/>
    <lineage>
        <taxon>Bacteria</taxon>
        <taxon>Bacillati</taxon>
        <taxon>Bacillota</taxon>
        <taxon>Bacilli</taxon>
        <taxon>Bacillales</taxon>
        <taxon>Paenibacillaceae</taxon>
        <taxon>Paenibacillus</taxon>
    </lineage>
</organism>
<feature type="signal peptide" evidence="1">
    <location>
        <begin position="1"/>
        <end position="30"/>
    </location>
</feature>